<gene>
    <name evidence="2" type="ORF">DFH08DRAFT_268194</name>
</gene>
<feature type="compositionally biased region" description="Polar residues" evidence="1">
    <location>
        <begin position="1"/>
        <end position="10"/>
    </location>
</feature>
<feature type="compositionally biased region" description="Polar residues" evidence="1">
    <location>
        <begin position="55"/>
        <end position="68"/>
    </location>
</feature>
<reference evidence="2" key="1">
    <citation type="submission" date="2023-03" db="EMBL/GenBank/DDBJ databases">
        <title>Massive genome expansion in bonnet fungi (Mycena s.s.) driven by repeated elements and novel gene families across ecological guilds.</title>
        <authorList>
            <consortium name="Lawrence Berkeley National Laboratory"/>
            <person name="Harder C.B."/>
            <person name="Miyauchi S."/>
            <person name="Viragh M."/>
            <person name="Kuo A."/>
            <person name="Thoen E."/>
            <person name="Andreopoulos B."/>
            <person name="Lu D."/>
            <person name="Skrede I."/>
            <person name="Drula E."/>
            <person name="Henrissat B."/>
            <person name="Morin E."/>
            <person name="Kohler A."/>
            <person name="Barry K."/>
            <person name="LaButti K."/>
            <person name="Morin E."/>
            <person name="Salamov A."/>
            <person name="Lipzen A."/>
            <person name="Mereny Z."/>
            <person name="Hegedus B."/>
            <person name="Baldrian P."/>
            <person name="Stursova M."/>
            <person name="Weitz H."/>
            <person name="Taylor A."/>
            <person name="Grigoriev I.V."/>
            <person name="Nagy L.G."/>
            <person name="Martin F."/>
            <person name="Kauserud H."/>
        </authorList>
    </citation>
    <scope>NUCLEOTIDE SEQUENCE</scope>
    <source>
        <strain evidence="2">CBHHK002</strain>
    </source>
</reference>
<dbReference type="Proteomes" id="UP001218218">
    <property type="component" value="Unassembled WGS sequence"/>
</dbReference>
<organism evidence="2 3">
    <name type="scientific">Mycena albidolilacea</name>
    <dbReference type="NCBI Taxonomy" id="1033008"/>
    <lineage>
        <taxon>Eukaryota</taxon>
        <taxon>Fungi</taxon>
        <taxon>Dikarya</taxon>
        <taxon>Basidiomycota</taxon>
        <taxon>Agaricomycotina</taxon>
        <taxon>Agaricomycetes</taxon>
        <taxon>Agaricomycetidae</taxon>
        <taxon>Agaricales</taxon>
        <taxon>Marasmiineae</taxon>
        <taxon>Mycenaceae</taxon>
        <taxon>Mycena</taxon>
    </lineage>
</organism>
<name>A0AAD7AP39_9AGAR</name>
<feature type="compositionally biased region" description="Polar residues" evidence="1">
    <location>
        <begin position="118"/>
        <end position="131"/>
    </location>
</feature>
<protein>
    <recommendedName>
        <fullName evidence="4">DNA binding protein Ncp1</fullName>
    </recommendedName>
</protein>
<evidence type="ECO:0000313" key="3">
    <source>
        <dbReference type="Proteomes" id="UP001218218"/>
    </source>
</evidence>
<comment type="caution">
    <text evidence="2">The sequence shown here is derived from an EMBL/GenBank/DDBJ whole genome shotgun (WGS) entry which is preliminary data.</text>
</comment>
<evidence type="ECO:0000313" key="2">
    <source>
        <dbReference type="EMBL" id="KAJ7364183.1"/>
    </source>
</evidence>
<evidence type="ECO:0000256" key="1">
    <source>
        <dbReference type="SAM" id="MobiDB-lite"/>
    </source>
</evidence>
<dbReference type="EMBL" id="JARIHO010000003">
    <property type="protein sequence ID" value="KAJ7364183.1"/>
    <property type="molecule type" value="Genomic_DNA"/>
</dbReference>
<dbReference type="AlphaFoldDB" id="A0AAD7AP39"/>
<proteinExistence type="predicted"/>
<accession>A0AAD7AP39</accession>
<keyword evidence="3" id="KW-1185">Reference proteome</keyword>
<evidence type="ECO:0008006" key="4">
    <source>
        <dbReference type="Google" id="ProtNLM"/>
    </source>
</evidence>
<feature type="region of interest" description="Disordered" evidence="1">
    <location>
        <begin position="1"/>
        <end position="131"/>
    </location>
</feature>
<sequence>MNGTPSSETSVYFDAPTLHVHMSDTPTTEGVPAAPLTQSPTIDAPAKTPVLVANAPTQENPASESTPASDPPSFPVPQTDAERAEARDVVNPNDIPEPKTSPTSTISPGHHGRAASLDTPSLTRPSVFTNADGQTIAGSTFINGAGTTGPNATAEHNESLHQRAASADAVLSEGQKAKIAKNGAKGNKQLAKIIKTEAKVEKKALNLALKELAELQKIQKTAVKREAKAQSAYTKTLSTFQKHEAAFLAARSKYEASQALLTSNTEALEICRGNAKESTASMQEKSQEVDGLRTMFDVDEKEREVKLVELTGKPSTARSRFSILG</sequence>